<dbReference type="GO" id="GO:0005886">
    <property type="term" value="C:plasma membrane"/>
    <property type="evidence" value="ECO:0007669"/>
    <property type="project" value="UniProtKB-SubCell"/>
</dbReference>
<keyword evidence="13" id="KW-1185">Reference proteome</keyword>
<feature type="transmembrane region" description="Helical" evidence="9">
    <location>
        <begin position="177"/>
        <end position="194"/>
    </location>
</feature>
<name>A0A485KSK5_9STRA</name>
<feature type="transmembrane region" description="Helical" evidence="9">
    <location>
        <begin position="214"/>
        <end position="231"/>
    </location>
</feature>
<comment type="subcellular location">
    <subcellularLocation>
        <location evidence="1">Cell membrane</location>
        <topology evidence="1">Multi-pass membrane protein</topology>
    </subcellularLocation>
</comment>
<dbReference type="InterPro" id="IPR004626">
    <property type="entry name" value="RarD"/>
</dbReference>
<dbReference type="EMBL" id="CAADRA010005244">
    <property type="protein sequence ID" value="VFT87545.1"/>
    <property type="molecule type" value="Genomic_DNA"/>
</dbReference>
<evidence type="ECO:0000259" key="10">
    <source>
        <dbReference type="Pfam" id="PF00892"/>
    </source>
</evidence>
<evidence type="ECO:0000256" key="2">
    <source>
        <dbReference type="ARBA" id="ARBA00007362"/>
    </source>
</evidence>
<accession>A0A485KSK5</accession>
<dbReference type="NCBIfam" id="TIGR00688">
    <property type="entry name" value="rarD"/>
    <property type="match status" value="1"/>
</dbReference>
<keyword evidence="5 9" id="KW-0812">Transmembrane</keyword>
<evidence type="ECO:0000256" key="4">
    <source>
        <dbReference type="ARBA" id="ARBA00022475"/>
    </source>
</evidence>
<evidence type="ECO:0000256" key="3">
    <source>
        <dbReference type="ARBA" id="ARBA00022448"/>
    </source>
</evidence>
<gene>
    <name evidence="12" type="primary">Aste57867_10673</name>
    <name evidence="11" type="ORF">As57867_010633</name>
    <name evidence="12" type="ORF">ASTE57867_10673</name>
</gene>
<evidence type="ECO:0000313" key="13">
    <source>
        <dbReference type="Proteomes" id="UP000332933"/>
    </source>
</evidence>
<dbReference type="AlphaFoldDB" id="A0A485KSK5"/>
<evidence type="ECO:0000313" key="12">
    <source>
        <dbReference type="EMBL" id="VFT87545.1"/>
    </source>
</evidence>
<keyword evidence="7 9" id="KW-0472">Membrane</keyword>
<feature type="transmembrane region" description="Helical" evidence="9">
    <location>
        <begin position="37"/>
        <end position="57"/>
    </location>
</feature>
<dbReference type="PANTHER" id="PTHR22911:SF137">
    <property type="entry name" value="SOLUTE CARRIER FAMILY 35 MEMBER G2-RELATED"/>
    <property type="match status" value="1"/>
</dbReference>
<dbReference type="Proteomes" id="UP000332933">
    <property type="component" value="Unassembled WGS sequence"/>
</dbReference>
<comment type="similarity">
    <text evidence="2">Belongs to the EamA transporter family.</text>
</comment>
<keyword evidence="6 9" id="KW-1133">Transmembrane helix</keyword>
<feature type="region of interest" description="Disordered" evidence="8">
    <location>
        <begin position="323"/>
        <end position="344"/>
    </location>
</feature>
<dbReference type="EMBL" id="VJMH01005223">
    <property type="protein sequence ID" value="KAF0698719.1"/>
    <property type="molecule type" value="Genomic_DNA"/>
</dbReference>
<feature type="transmembrane region" description="Helical" evidence="9">
    <location>
        <begin position="7"/>
        <end position="25"/>
    </location>
</feature>
<sequence length="344" mass="37887">MSTASLGVIYGITSYFFFGIVPVYYKLLNNVPAVQIALHRFTWTFPETFLIVIALGQTKQFVDQALTRANILLYIGSALTIGGSTIAVIWAVNAGYLLEVSLGAFLNPITFVIIGVILFKERLRKWQVVSVALAAIGVGIFAIAYGKFPWVAILLTCIDGSYSVWKKKQPLSALHGLALEALILFPFCVAGLIYMETSDQGVFTHIDIKTDILLVGNGVMTILPIVFLVAATQITPLYVMGLISNIAPTIQFILGVFVYHEPFSTTKLIGFIFLWFSMGVFALDSFWANKETKKSDKSIATTPKDDDIDMEKGFEYVDVPTDAHSTKENVRTLSMPGSPLHFSK</sequence>
<feature type="domain" description="EamA" evidence="10">
    <location>
        <begin position="6"/>
        <end position="140"/>
    </location>
</feature>
<evidence type="ECO:0000256" key="6">
    <source>
        <dbReference type="ARBA" id="ARBA00022989"/>
    </source>
</evidence>
<evidence type="ECO:0000313" key="11">
    <source>
        <dbReference type="EMBL" id="KAF0698719.1"/>
    </source>
</evidence>
<organism evidence="12 13">
    <name type="scientific">Aphanomyces stellatus</name>
    <dbReference type="NCBI Taxonomy" id="120398"/>
    <lineage>
        <taxon>Eukaryota</taxon>
        <taxon>Sar</taxon>
        <taxon>Stramenopiles</taxon>
        <taxon>Oomycota</taxon>
        <taxon>Saprolegniomycetes</taxon>
        <taxon>Saprolegniales</taxon>
        <taxon>Verrucalvaceae</taxon>
        <taxon>Aphanomyces</taxon>
    </lineage>
</organism>
<evidence type="ECO:0000256" key="7">
    <source>
        <dbReference type="ARBA" id="ARBA00023136"/>
    </source>
</evidence>
<evidence type="ECO:0000256" key="9">
    <source>
        <dbReference type="SAM" id="Phobius"/>
    </source>
</evidence>
<feature type="transmembrane region" description="Helical" evidence="9">
    <location>
        <begin position="266"/>
        <end position="287"/>
    </location>
</feature>
<feature type="transmembrane region" description="Helical" evidence="9">
    <location>
        <begin position="238"/>
        <end position="260"/>
    </location>
</feature>
<keyword evidence="3" id="KW-0813">Transport</keyword>
<keyword evidence="4" id="KW-1003">Cell membrane</keyword>
<feature type="transmembrane region" description="Helical" evidence="9">
    <location>
        <begin position="96"/>
        <end position="119"/>
    </location>
</feature>
<proteinExistence type="inferred from homology"/>
<evidence type="ECO:0000256" key="1">
    <source>
        <dbReference type="ARBA" id="ARBA00004651"/>
    </source>
</evidence>
<dbReference type="Pfam" id="PF00892">
    <property type="entry name" value="EamA"/>
    <property type="match status" value="1"/>
</dbReference>
<reference evidence="11" key="2">
    <citation type="submission" date="2019-06" db="EMBL/GenBank/DDBJ databases">
        <title>Genomics analysis of Aphanomyces spp. identifies a new class of oomycete effector associated with host adaptation.</title>
        <authorList>
            <person name="Gaulin E."/>
        </authorList>
    </citation>
    <scope>NUCLEOTIDE SEQUENCE</scope>
    <source>
        <strain evidence="11">CBS 578.67</strain>
    </source>
</reference>
<reference evidence="12 13" key="1">
    <citation type="submission" date="2019-03" db="EMBL/GenBank/DDBJ databases">
        <authorList>
            <person name="Gaulin E."/>
            <person name="Dumas B."/>
        </authorList>
    </citation>
    <scope>NUCLEOTIDE SEQUENCE [LARGE SCALE GENOMIC DNA]</scope>
    <source>
        <strain evidence="12">CBS 568.67</strain>
    </source>
</reference>
<feature type="transmembrane region" description="Helical" evidence="9">
    <location>
        <begin position="69"/>
        <end position="90"/>
    </location>
</feature>
<feature type="transmembrane region" description="Helical" evidence="9">
    <location>
        <begin position="126"/>
        <end position="144"/>
    </location>
</feature>
<dbReference type="SUPFAM" id="SSF103481">
    <property type="entry name" value="Multidrug resistance efflux transporter EmrE"/>
    <property type="match status" value="2"/>
</dbReference>
<evidence type="ECO:0000256" key="8">
    <source>
        <dbReference type="SAM" id="MobiDB-lite"/>
    </source>
</evidence>
<protein>
    <submittedName>
        <fullName evidence="12">Aste57867_10673 protein</fullName>
    </submittedName>
</protein>
<dbReference type="OrthoDB" id="64403at2759"/>
<dbReference type="InterPro" id="IPR000620">
    <property type="entry name" value="EamA_dom"/>
</dbReference>
<dbReference type="InterPro" id="IPR037185">
    <property type="entry name" value="EmrE-like"/>
</dbReference>
<dbReference type="PANTHER" id="PTHR22911">
    <property type="entry name" value="ACYL-MALONYL CONDENSING ENZYME-RELATED"/>
    <property type="match status" value="1"/>
</dbReference>
<evidence type="ECO:0000256" key="5">
    <source>
        <dbReference type="ARBA" id="ARBA00022692"/>
    </source>
</evidence>